<proteinExistence type="predicted"/>
<reference evidence="1" key="2">
    <citation type="submission" date="2020-09" db="EMBL/GenBank/DDBJ databases">
        <authorList>
            <person name="Sun Q."/>
            <person name="Ohkuma M."/>
        </authorList>
    </citation>
    <scope>NUCLEOTIDE SEQUENCE</scope>
    <source>
        <strain evidence="1">JCM 4059</strain>
    </source>
</reference>
<dbReference type="EMBL" id="BNBD01000005">
    <property type="protein sequence ID" value="GHF48064.1"/>
    <property type="molecule type" value="Genomic_DNA"/>
</dbReference>
<organism evidence="1 2">
    <name type="scientific">Streptomyces mashuensis</name>
    <dbReference type="NCBI Taxonomy" id="33904"/>
    <lineage>
        <taxon>Bacteria</taxon>
        <taxon>Bacillati</taxon>
        <taxon>Actinomycetota</taxon>
        <taxon>Actinomycetes</taxon>
        <taxon>Kitasatosporales</taxon>
        <taxon>Streptomycetaceae</taxon>
        <taxon>Streptomyces</taxon>
    </lineage>
</organism>
<accession>A0A919B3H5</accession>
<name>A0A919B3H5_9ACTN</name>
<evidence type="ECO:0000313" key="1">
    <source>
        <dbReference type="EMBL" id="GHF48064.1"/>
    </source>
</evidence>
<comment type="caution">
    <text evidence="1">The sequence shown here is derived from an EMBL/GenBank/DDBJ whole genome shotgun (WGS) entry which is preliminary data.</text>
</comment>
<gene>
    <name evidence="1" type="ORF">GCM10010218_31910</name>
</gene>
<sequence length="82" mass="9003">MEVVPQPAEDGRMYPGIHDPLTAHEAQLLTAAPGAYPRAALQPCEECCRIKRQRSDALRVGDLRRAAEMATAMGVHQRLAHT</sequence>
<reference evidence="1" key="1">
    <citation type="journal article" date="2014" name="Int. J. Syst. Evol. Microbiol.">
        <title>Complete genome sequence of Corynebacterium casei LMG S-19264T (=DSM 44701T), isolated from a smear-ripened cheese.</title>
        <authorList>
            <consortium name="US DOE Joint Genome Institute (JGI-PGF)"/>
            <person name="Walter F."/>
            <person name="Albersmeier A."/>
            <person name="Kalinowski J."/>
            <person name="Ruckert C."/>
        </authorList>
    </citation>
    <scope>NUCLEOTIDE SEQUENCE</scope>
    <source>
        <strain evidence="1">JCM 4059</strain>
    </source>
</reference>
<keyword evidence="2" id="KW-1185">Reference proteome</keyword>
<protein>
    <submittedName>
        <fullName evidence="1">Uncharacterized protein</fullName>
    </submittedName>
</protein>
<evidence type="ECO:0000313" key="2">
    <source>
        <dbReference type="Proteomes" id="UP000638313"/>
    </source>
</evidence>
<dbReference type="AlphaFoldDB" id="A0A919B3H5"/>
<dbReference type="Proteomes" id="UP000638313">
    <property type="component" value="Unassembled WGS sequence"/>
</dbReference>